<name>E7N364_9FIRM</name>
<evidence type="ECO:0000313" key="3">
    <source>
        <dbReference type="Proteomes" id="UP000004633"/>
    </source>
</evidence>
<evidence type="ECO:0000313" key="2">
    <source>
        <dbReference type="EMBL" id="EFW29339.1"/>
    </source>
</evidence>
<evidence type="ECO:0000256" key="1">
    <source>
        <dbReference type="SAM" id="MobiDB-lite"/>
    </source>
</evidence>
<feature type="compositionally biased region" description="Basic and acidic residues" evidence="1">
    <location>
        <begin position="121"/>
        <end position="130"/>
    </location>
</feature>
<sequence>MPAIKRNRREPHHRQTRQKYIYGYTEQEIAAERSRISAVPVSDALNVEIFHAFVAYFMRMKRNEDKSNSSTLASYQEFLNRHIHASAASTMEIGTCITRKKCRRASLKKWSSVKKRMGADIHDVKKDVKNKTGTKKLPRENPWGL</sequence>
<dbReference type="EMBL" id="AECV01000025">
    <property type="protein sequence ID" value="EFW29339.1"/>
    <property type="molecule type" value="Genomic_DNA"/>
</dbReference>
<protein>
    <submittedName>
        <fullName evidence="2">Uncharacterized protein</fullName>
    </submittedName>
</protein>
<organism evidence="2 3">
    <name type="scientific">Selenomonas artemidis F0399</name>
    <dbReference type="NCBI Taxonomy" id="749551"/>
    <lineage>
        <taxon>Bacteria</taxon>
        <taxon>Bacillati</taxon>
        <taxon>Bacillota</taxon>
        <taxon>Negativicutes</taxon>
        <taxon>Selenomonadales</taxon>
        <taxon>Selenomonadaceae</taxon>
        <taxon>Selenomonas</taxon>
    </lineage>
</organism>
<keyword evidence="3" id="KW-1185">Reference proteome</keyword>
<gene>
    <name evidence="2" type="ORF">HMPREF9555_01438</name>
</gene>
<reference evidence="2 3" key="1">
    <citation type="submission" date="2010-08" db="EMBL/GenBank/DDBJ databases">
        <authorList>
            <person name="Weinstock G."/>
            <person name="Sodergren E."/>
            <person name="Clifton S."/>
            <person name="Fulton L."/>
            <person name="Fulton B."/>
            <person name="Courtney L."/>
            <person name="Fronick C."/>
            <person name="Harrison M."/>
            <person name="Strong C."/>
            <person name="Farmer C."/>
            <person name="Delahaunty K."/>
            <person name="Markovic C."/>
            <person name="Hall O."/>
            <person name="Minx P."/>
            <person name="Tomlinson C."/>
            <person name="Mitreva M."/>
            <person name="Hou S."/>
            <person name="Chen J."/>
            <person name="Wollam A."/>
            <person name="Pepin K.H."/>
            <person name="Johnson M."/>
            <person name="Bhonagiri V."/>
            <person name="Zhang X."/>
            <person name="Suruliraj S."/>
            <person name="Warren W."/>
            <person name="Chinwalla A."/>
            <person name="Mardis E.R."/>
            <person name="Wilson R.K."/>
        </authorList>
    </citation>
    <scope>NUCLEOTIDE SEQUENCE [LARGE SCALE GENOMIC DNA]</scope>
    <source>
        <strain evidence="2 3">F0399</strain>
    </source>
</reference>
<proteinExistence type="predicted"/>
<accession>E7N364</accession>
<dbReference type="AlphaFoldDB" id="E7N364"/>
<dbReference type="HOGENOM" id="CLU_1785570_0_0_9"/>
<comment type="caution">
    <text evidence="2">The sequence shown here is derived from an EMBL/GenBank/DDBJ whole genome shotgun (WGS) entry which is preliminary data.</text>
</comment>
<dbReference type="Proteomes" id="UP000004633">
    <property type="component" value="Unassembled WGS sequence"/>
</dbReference>
<dbReference type="STRING" id="749551.HMPREF9555_01438"/>
<feature type="region of interest" description="Disordered" evidence="1">
    <location>
        <begin position="121"/>
        <end position="145"/>
    </location>
</feature>